<dbReference type="HOGENOM" id="CLU_592797_0_0_6"/>
<protein>
    <submittedName>
        <fullName evidence="1">Hypothetical cytosolic protein</fullName>
    </submittedName>
</protein>
<organism evidence="1 2">
    <name type="scientific">Coxiella burnetii (strain Dugway 5J108-111)</name>
    <dbReference type="NCBI Taxonomy" id="434922"/>
    <lineage>
        <taxon>Bacteria</taxon>
        <taxon>Pseudomonadati</taxon>
        <taxon>Pseudomonadota</taxon>
        <taxon>Gammaproteobacteria</taxon>
        <taxon>Legionellales</taxon>
        <taxon>Coxiellaceae</taxon>
        <taxon>Coxiella</taxon>
    </lineage>
</organism>
<dbReference type="AlphaFoldDB" id="A9KFY5"/>
<evidence type="ECO:0000313" key="2">
    <source>
        <dbReference type="Proteomes" id="UP000008555"/>
    </source>
</evidence>
<evidence type="ECO:0000313" key="1">
    <source>
        <dbReference type="EMBL" id="ABS76631.1"/>
    </source>
</evidence>
<sequence length="461" mass="53361">MRKVKTLYESALYHMSVLLLLNIFGKNCGKLSEGKLEELLNELNLPLRLKEAVRNSGEELTDYAEKYVVEFFSLILFRFCRSGNLEAVEYLFNVADSEIRRRLLISGDYQLLLEICTNQDFAMLEKLWRLASGPVLEMLKNPDLWADVLRNPETTGAILQFIEKHKRLKNPINLAEIFFSPVSSQGENLLTLAIKYNGKSAQHLIDFINRLWNTLDGKLLQKILCFSTHIGNALEAAFSYEYKNPSSLIKSLLELYIAYRKKSKIRWGKLVKPTFLSELIHWAGKKTEFEETFEFFVKNIPFSDYSVNEKLQKLLLDRIFVLLNSQILSLEEKGIIIKNYLSLILKFPEKWLTWEDASTVEEKLNILLRAYENHLYERKENGENYLRQFLFFKGFSTQEKLVAVKKLKEALSSGLTDLKAIKEVPALNNGRLGKLFKLYYSELSKSSCRISDCTVNYSVSG</sequence>
<dbReference type="RefSeq" id="WP_011996844.1">
    <property type="nucleotide sequence ID" value="NC_009727.1"/>
</dbReference>
<dbReference type="EMBL" id="CP000733">
    <property type="protein sequence ID" value="ABS76631.1"/>
    <property type="molecule type" value="Genomic_DNA"/>
</dbReference>
<reference evidence="1 2" key="1">
    <citation type="journal article" date="2009" name="Infect. Immun.">
        <title>Comparative genomics reveal extensive transposon-mediated genomic plasticity and diversity among potential effector proteins within the genus Coxiella.</title>
        <authorList>
            <person name="Beare P.A."/>
            <person name="Unsworth N."/>
            <person name="Andoh M."/>
            <person name="Voth D.E."/>
            <person name="Omsland A."/>
            <person name="Gilk S.D."/>
            <person name="Williams K.P."/>
            <person name="Sobral B.W."/>
            <person name="Kupko J.J.III."/>
            <person name="Porcella S.F."/>
            <person name="Samuel J.E."/>
            <person name="Heinzen R.A."/>
        </authorList>
    </citation>
    <scope>NUCLEOTIDE SEQUENCE [LARGE SCALE GENOMIC DNA]</scope>
    <source>
        <strain evidence="1 2">Dugway 5J108-111</strain>
    </source>
</reference>
<accession>A9KFY5</accession>
<proteinExistence type="predicted"/>
<gene>
    <name evidence="1" type="ordered locus">CBUD_0945</name>
</gene>
<name>A9KFY5_COXBN</name>
<dbReference type="KEGG" id="cbd:CBUD_0945"/>
<dbReference type="Proteomes" id="UP000008555">
    <property type="component" value="Chromosome"/>
</dbReference>